<evidence type="ECO:0000256" key="6">
    <source>
        <dbReference type="ARBA" id="ARBA00022989"/>
    </source>
</evidence>
<evidence type="ECO:0000256" key="8">
    <source>
        <dbReference type="ARBA" id="ARBA00038436"/>
    </source>
</evidence>
<feature type="domain" description="Tripartite ATP-independent periplasmic transporters DctQ component" evidence="10">
    <location>
        <begin position="31"/>
        <end position="158"/>
    </location>
</feature>
<keyword evidence="4 9" id="KW-0997">Cell inner membrane</keyword>
<reference evidence="11 12" key="1">
    <citation type="submission" date="2020-10" db="EMBL/GenBank/DDBJ databases">
        <title>Connecting structure to function with the recovery of over 1000 high-quality activated sludge metagenome-assembled genomes encoding full-length rRNA genes using long-read sequencing.</title>
        <authorList>
            <person name="Singleton C.M."/>
            <person name="Petriglieri F."/>
            <person name="Kristensen J.M."/>
            <person name="Kirkegaard R.H."/>
            <person name="Michaelsen T.Y."/>
            <person name="Andersen M.H."/>
            <person name="Karst S.M."/>
            <person name="Dueholm M.S."/>
            <person name="Nielsen P.H."/>
            <person name="Albertsen M."/>
        </authorList>
    </citation>
    <scope>NUCLEOTIDE SEQUENCE [LARGE SCALE GENOMIC DNA]</scope>
    <source>
        <strain evidence="11">EsbW_18-Q3-R4-48_BATAC.463</strain>
    </source>
</reference>
<proteinExistence type="inferred from homology"/>
<evidence type="ECO:0000256" key="2">
    <source>
        <dbReference type="ARBA" id="ARBA00022448"/>
    </source>
</evidence>
<dbReference type="Proteomes" id="UP000739411">
    <property type="component" value="Unassembled WGS sequence"/>
</dbReference>
<evidence type="ECO:0000256" key="7">
    <source>
        <dbReference type="ARBA" id="ARBA00023136"/>
    </source>
</evidence>
<evidence type="ECO:0000256" key="1">
    <source>
        <dbReference type="ARBA" id="ARBA00004429"/>
    </source>
</evidence>
<feature type="transmembrane region" description="Helical" evidence="9">
    <location>
        <begin position="134"/>
        <end position="156"/>
    </location>
</feature>
<dbReference type="InterPro" id="IPR055348">
    <property type="entry name" value="DctQ"/>
</dbReference>
<dbReference type="AlphaFoldDB" id="A0A935K8C7"/>
<evidence type="ECO:0000313" key="11">
    <source>
        <dbReference type="EMBL" id="MBK7414161.1"/>
    </source>
</evidence>
<keyword evidence="3" id="KW-1003">Cell membrane</keyword>
<keyword evidence="2 9" id="KW-0813">Transport</keyword>
<feature type="transmembrane region" description="Helical" evidence="9">
    <location>
        <begin position="93"/>
        <end position="114"/>
    </location>
</feature>
<dbReference type="GO" id="GO:0015740">
    <property type="term" value="P:C4-dicarboxylate transport"/>
    <property type="evidence" value="ECO:0007669"/>
    <property type="project" value="TreeGrafter"/>
</dbReference>
<evidence type="ECO:0000256" key="5">
    <source>
        <dbReference type="ARBA" id="ARBA00022692"/>
    </source>
</evidence>
<keyword evidence="5 9" id="KW-0812">Transmembrane</keyword>
<comment type="caution">
    <text evidence="11">The sequence shown here is derived from an EMBL/GenBank/DDBJ whole genome shotgun (WGS) entry which is preliminary data.</text>
</comment>
<dbReference type="InterPro" id="IPR007387">
    <property type="entry name" value="TRAP_DctQ"/>
</dbReference>
<name>A0A935K8C7_9RHOO</name>
<dbReference type="GO" id="GO:0022857">
    <property type="term" value="F:transmembrane transporter activity"/>
    <property type="evidence" value="ECO:0007669"/>
    <property type="project" value="UniProtKB-UniRule"/>
</dbReference>
<dbReference type="GO" id="GO:0005886">
    <property type="term" value="C:plasma membrane"/>
    <property type="evidence" value="ECO:0007669"/>
    <property type="project" value="UniProtKB-SubCell"/>
</dbReference>
<evidence type="ECO:0000259" key="10">
    <source>
        <dbReference type="Pfam" id="PF04290"/>
    </source>
</evidence>
<accession>A0A935K8C7</accession>
<comment type="function">
    <text evidence="9">Part of the tripartite ATP-independent periplasmic (TRAP) transport system.</text>
</comment>
<keyword evidence="6 9" id="KW-1133">Transmembrane helix</keyword>
<dbReference type="PANTHER" id="PTHR35011:SF2">
    <property type="entry name" value="2,3-DIKETO-L-GULONATE TRAP TRANSPORTER SMALL PERMEASE PROTEIN YIAM"/>
    <property type="match status" value="1"/>
</dbReference>
<keyword evidence="7 9" id="KW-0472">Membrane</keyword>
<protein>
    <recommendedName>
        <fullName evidence="9">TRAP transporter small permease protein</fullName>
    </recommendedName>
</protein>
<organism evidence="11 12">
    <name type="scientific">Candidatus Dechloromonas phosphorivorans</name>
    <dbReference type="NCBI Taxonomy" id="2899244"/>
    <lineage>
        <taxon>Bacteria</taxon>
        <taxon>Pseudomonadati</taxon>
        <taxon>Pseudomonadota</taxon>
        <taxon>Betaproteobacteria</taxon>
        <taxon>Rhodocyclales</taxon>
        <taxon>Azonexaceae</taxon>
        <taxon>Dechloromonas</taxon>
    </lineage>
</organism>
<comment type="subunit">
    <text evidence="9">The complex comprises the extracytoplasmic solute receptor protein and the two transmembrane proteins.</text>
</comment>
<dbReference type="EMBL" id="JADJMS010000006">
    <property type="protein sequence ID" value="MBK7414161.1"/>
    <property type="molecule type" value="Genomic_DNA"/>
</dbReference>
<feature type="transmembrane region" description="Helical" evidence="9">
    <location>
        <begin position="22"/>
        <end position="43"/>
    </location>
</feature>
<evidence type="ECO:0000256" key="4">
    <source>
        <dbReference type="ARBA" id="ARBA00022519"/>
    </source>
</evidence>
<comment type="similarity">
    <text evidence="8 9">Belongs to the TRAP transporter small permease family.</text>
</comment>
<dbReference type="Pfam" id="PF04290">
    <property type="entry name" value="DctQ"/>
    <property type="match status" value="1"/>
</dbReference>
<evidence type="ECO:0000313" key="12">
    <source>
        <dbReference type="Proteomes" id="UP000739411"/>
    </source>
</evidence>
<evidence type="ECO:0000256" key="9">
    <source>
        <dbReference type="RuleBase" id="RU369079"/>
    </source>
</evidence>
<dbReference type="PANTHER" id="PTHR35011">
    <property type="entry name" value="2,3-DIKETO-L-GULONATE TRAP TRANSPORTER SMALL PERMEASE PROTEIN YIAM"/>
    <property type="match status" value="1"/>
</dbReference>
<comment type="subcellular location">
    <subcellularLocation>
        <location evidence="1 9">Cell inner membrane</location>
        <topology evidence="1 9">Multi-pass membrane protein</topology>
    </subcellularLocation>
</comment>
<evidence type="ECO:0000256" key="3">
    <source>
        <dbReference type="ARBA" id="ARBA00022475"/>
    </source>
</evidence>
<sequence length="161" mass="17958">MSDGTKATVSGGKFALVTVERFLMALSMGMLCLLTMMNVLVRYFTDISFAFTEEISVALMVVMTLIGASHAFATNHHIAITFFVERLPALKNVAFRFASICSLLMFGLLAWYGVSMAWDDYAYEVTSPSLGVPQWWYTIWLPVLSIVIVLRLLAVLMRGKP</sequence>
<gene>
    <name evidence="11" type="ORF">IPJ38_02600</name>
</gene>
<feature type="transmembrane region" description="Helical" evidence="9">
    <location>
        <begin position="55"/>
        <end position="73"/>
    </location>
</feature>